<feature type="chain" id="PRO_5031370754" evidence="2">
    <location>
        <begin position="19"/>
        <end position="124"/>
    </location>
</feature>
<evidence type="ECO:0000313" key="3">
    <source>
        <dbReference type="EMBL" id="CAE2281792.1"/>
    </source>
</evidence>
<name>A0A7S4NDU6_9EUKA</name>
<gene>
    <name evidence="3" type="ORF">NAES01612_LOCUS3705</name>
</gene>
<proteinExistence type="predicted"/>
<dbReference type="AlphaFoldDB" id="A0A7S4NDU6"/>
<keyword evidence="1" id="KW-0812">Transmembrane</keyword>
<keyword evidence="2" id="KW-0732">Signal</keyword>
<evidence type="ECO:0000256" key="1">
    <source>
        <dbReference type="SAM" id="Phobius"/>
    </source>
</evidence>
<keyword evidence="1" id="KW-1133">Transmembrane helix</keyword>
<protein>
    <submittedName>
        <fullName evidence="3">Uncharacterized protein</fullName>
    </submittedName>
</protein>
<feature type="transmembrane region" description="Helical" evidence="1">
    <location>
        <begin position="56"/>
        <end position="79"/>
    </location>
</feature>
<organism evidence="3">
    <name type="scientific">Paramoeba aestuarina</name>
    <dbReference type="NCBI Taxonomy" id="180227"/>
    <lineage>
        <taxon>Eukaryota</taxon>
        <taxon>Amoebozoa</taxon>
        <taxon>Discosea</taxon>
        <taxon>Flabellinia</taxon>
        <taxon>Dactylopodida</taxon>
        <taxon>Paramoebidae</taxon>
        <taxon>Paramoeba</taxon>
    </lineage>
</organism>
<dbReference type="EMBL" id="HBKR01005498">
    <property type="protein sequence ID" value="CAE2281792.1"/>
    <property type="molecule type" value="Transcribed_RNA"/>
</dbReference>
<accession>A0A7S4NDU6</accession>
<evidence type="ECO:0000256" key="2">
    <source>
        <dbReference type="SAM" id="SignalP"/>
    </source>
</evidence>
<feature type="signal peptide" evidence="2">
    <location>
        <begin position="1"/>
        <end position="18"/>
    </location>
</feature>
<keyword evidence="1" id="KW-0472">Membrane</keyword>
<reference evidence="3" key="1">
    <citation type="submission" date="2021-01" db="EMBL/GenBank/DDBJ databases">
        <authorList>
            <person name="Corre E."/>
            <person name="Pelletier E."/>
            <person name="Niang G."/>
            <person name="Scheremetjew M."/>
            <person name="Finn R."/>
            <person name="Kale V."/>
            <person name="Holt S."/>
            <person name="Cochrane G."/>
            <person name="Meng A."/>
            <person name="Brown T."/>
            <person name="Cohen L."/>
        </authorList>
    </citation>
    <scope>NUCLEOTIDE SEQUENCE</scope>
    <source>
        <strain evidence="3">SoJaBio B1-5/56/2</strain>
    </source>
</reference>
<sequence>MLLLLLLLLVSLSGESCCVVVIFSFLIKPSSATQNVNGMLTSGKRFFFPFFSSPSFSLSLLLLSSFFSPSLSLFTLGPYEDYQAELHKKSIPMVLQGPAEIFLRGNQADFTATRCFSRKQSQSY</sequence>